<keyword evidence="2" id="KW-1185">Reference proteome</keyword>
<sequence length="62" mass="6892">MSFSNQLTSPSARCARLAEQPGSTITMHRQLGAIRRIDYQLDAGEEACIGTGSRVRRASRRR</sequence>
<comment type="caution">
    <text evidence="1">The sequence shown here is derived from an EMBL/GenBank/DDBJ whole genome shotgun (WGS) entry which is preliminary data.</text>
</comment>
<proteinExistence type="predicted"/>
<organism evidence="1 2">
    <name type="scientific">Saccharopolyspora griseoalba</name>
    <dbReference type="NCBI Taxonomy" id="1431848"/>
    <lineage>
        <taxon>Bacteria</taxon>
        <taxon>Bacillati</taxon>
        <taxon>Actinomycetota</taxon>
        <taxon>Actinomycetes</taxon>
        <taxon>Pseudonocardiales</taxon>
        <taxon>Pseudonocardiaceae</taxon>
        <taxon>Saccharopolyspora</taxon>
    </lineage>
</organism>
<protein>
    <submittedName>
        <fullName evidence="1">Uncharacterized protein</fullName>
    </submittedName>
</protein>
<gene>
    <name evidence="1" type="ORF">ACFQRI_00810</name>
</gene>
<accession>A0ABW2LEW7</accession>
<evidence type="ECO:0000313" key="2">
    <source>
        <dbReference type="Proteomes" id="UP001596504"/>
    </source>
</evidence>
<dbReference type="EMBL" id="JBHTCJ010000001">
    <property type="protein sequence ID" value="MFC7339934.1"/>
    <property type="molecule type" value="Genomic_DNA"/>
</dbReference>
<reference evidence="2" key="1">
    <citation type="journal article" date="2019" name="Int. J. Syst. Evol. Microbiol.">
        <title>The Global Catalogue of Microorganisms (GCM) 10K type strain sequencing project: providing services to taxonomists for standard genome sequencing and annotation.</title>
        <authorList>
            <consortium name="The Broad Institute Genomics Platform"/>
            <consortium name="The Broad Institute Genome Sequencing Center for Infectious Disease"/>
            <person name="Wu L."/>
            <person name="Ma J."/>
        </authorList>
    </citation>
    <scope>NUCLEOTIDE SEQUENCE [LARGE SCALE GENOMIC DNA]</scope>
    <source>
        <strain evidence="2">WLHS5</strain>
    </source>
</reference>
<evidence type="ECO:0000313" key="1">
    <source>
        <dbReference type="EMBL" id="MFC7339934.1"/>
    </source>
</evidence>
<dbReference type="RefSeq" id="WP_380662946.1">
    <property type="nucleotide sequence ID" value="NZ_JBHTCJ010000001.1"/>
</dbReference>
<name>A0ABW2LEW7_9PSEU</name>
<dbReference type="Proteomes" id="UP001596504">
    <property type="component" value="Unassembled WGS sequence"/>
</dbReference>